<dbReference type="InterPro" id="IPR009829">
    <property type="entry name" value="SKA1"/>
</dbReference>
<proteinExistence type="predicted"/>
<dbReference type="Gene3D" id="6.10.250.1370">
    <property type="match status" value="1"/>
</dbReference>
<dbReference type="GO" id="GO:0005876">
    <property type="term" value="C:spindle microtubule"/>
    <property type="evidence" value="ECO:0007669"/>
    <property type="project" value="TreeGrafter"/>
</dbReference>
<dbReference type="Pfam" id="PF07160">
    <property type="entry name" value="SKA1"/>
    <property type="match status" value="1"/>
</dbReference>
<keyword evidence="1" id="KW-0175">Coiled coil</keyword>
<dbReference type="GO" id="GO:0008017">
    <property type="term" value="F:microtubule binding"/>
    <property type="evidence" value="ECO:0007669"/>
    <property type="project" value="InterPro"/>
</dbReference>
<dbReference type="GO" id="GO:0031110">
    <property type="term" value="P:regulation of microtubule polymerization or depolymerization"/>
    <property type="evidence" value="ECO:0007669"/>
    <property type="project" value="TreeGrafter"/>
</dbReference>
<dbReference type="OrthoDB" id="5962at2759"/>
<evidence type="ECO:0000313" key="3">
    <source>
        <dbReference type="Proteomes" id="UP000654395"/>
    </source>
</evidence>
<dbReference type="GO" id="GO:0007059">
    <property type="term" value="P:chromosome segregation"/>
    <property type="evidence" value="ECO:0007669"/>
    <property type="project" value="InterPro"/>
</dbReference>
<feature type="non-terminal residue" evidence="2">
    <location>
        <position position="1"/>
    </location>
</feature>
<organism evidence="2 3">
    <name type="scientific">Urocolius indicus</name>
    <name type="common">Red-faced mousebird</name>
    <name type="synonym">Colius indicus</name>
    <dbReference type="NCBI Taxonomy" id="458196"/>
    <lineage>
        <taxon>Eukaryota</taxon>
        <taxon>Metazoa</taxon>
        <taxon>Chordata</taxon>
        <taxon>Craniata</taxon>
        <taxon>Vertebrata</taxon>
        <taxon>Euteleostomi</taxon>
        <taxon>Archelosauria</taxon>
        <taxon>Archosauria</taxon>
        <taxon>Dinosauria</taxon>
        <taxon>Saurischia</taxon>
        <taxon>Theropoda</taxon>
        <taxon>Coelurosauria</taxon>
        <taxon>Aves</taxon>
        <taxon>Neognathae</taxon>
        <taxon>Neoaves</taxon>
        <taxon>Telluraves</taxon>
        <taxon>Coraciimorphae</taxon>
        <taxon>Coliiformes</taxon>
        <taxon>Coliidae</taxon>
        <taxon>Urocolius</taxon>
    </lineage>
</organism>
<protein>
    <submittedName>
        <fullName evidence="2">SKA1 protein</fullName>
    </submittedName>
</protein>
<comment type="caution">
    <text evidence="2">The sequence shown here is derived from an EMBL/GenBank/DDBJ whole genome shotgun (WGS) entry which is preliminary data.</text>
</comment>
<keyword evidence="3" id="KW-1185">Reference proteome</keyword>
<feature type="non-terminal residue" evidence="2">
    <location>
        <position position="134"/>
    </location>
</feature>
<feature type="coiled-coil region" evidence="1">
    <location>
        <begin position="35"/>
        <end position="76"/>
    </location>
</feature>
<dbReference type="GO" id="GO:0000278">
    <property type="term" value="P:mitotic cell cycle"/>
    <property type="evidence" value="ECO:0007669"/>
    <property type="project" value="TreeGrafter"/>
</dbReference>
<dbReference type="EMBL" id="WBNH01006069">
    <property type="protein sequence ID" value="NXX80071.1"/>
    <property type="molecule type" value="Genomic_DNA"/>
</dbReference>
<reference evidence="2" key="1">
    <citation type="submission" date="2020-02" db="EMBL/GenBank/DDBJ databases">
        <title>Bird 10,000 Genomes (B10K) Project - Family phase.</title>
        <authorList>
            <person name="Zhang G."/>
        </authorList>
    </citation>
    <scope>NUCLEOTIDE SEQUENCE</scope>
    <source>
        <strain evidence="2">B10K-DU-030-59</strain>
    </source>
</reference>
<name>A0A852KLT4_UROIN</name>
<gene>
    <name evidence="2" type="primary">Ska1</name>
    <name evidence="2" type="ORF">UROIND_R15830</name>
</gene>
<dbReference type="GO" id="GO:0051301">
    <property type="term" value="P:cell division"/>
    <property type="evidence" value="ECO:0007669"/>
    <property type="project" value="InterPro"/>
</dbReference>
<dbReference type="AlphaFoldDB" id="A0A852KLT4"/>
<dbReference type="Proteomes" id="UP000654395">
    <property type="component" value="Unassembled WGS sequence"/>
</dbReference>
<dbReference type="GO" id="GO:0072686">
    <property type="term" value="C:mitotic spindle"/>
    <property type="evidence" value="ECO:0007669"/>
    <property type="project" value="TreeGrafter"/>
</dbReference>
<sequence length="134" mass="15350">LKISNVKKTLQLRNIGQQPSFKSMLYKIGQDVVLLHDLLSKMEAEVQQQEKLKNRLKELQQSAEGDEIEAQRLRENIPPYLPKPTQSCTTGPTVKCQEETKVVEPKHAKKPTREPRFIKEAAFITTEEFHSVPA</sequence>
<dbReference type="GO" id="GO:0000940">
    <property type="term" value="C:outer kinetochore"/>
    <property type="evidence" value="ECO:0007669"/>
    <property type="project" value="TreeGrafter"/>
</dbReference>
<evidence type="ECO:0000313" key="2">
    <source>
        <dbReference type="EMBL" id="NXX80071.1"/>
    </source>
</evidence>
<dbReference type="PANTHER" id="PTHR28573:SF1">
    <property type="entry name" value="SPINDLE AND KINETOCHORE-ASSOCIATED PROTEIN 1"/>
    <property type="match status" value="1"/>
</dbReference>
<dbReference type="PANTHER" id="PTHR28573">
    <property type="entry name" value="SPINDLE AND KINETOCHORE-ASSOCIATED PROTEIN 1"/>
    <property type="match status" value="1"/>
</dbReference>
<accession>A0A852KLT4</accession>
<evidence type="ECO:0000256" key="1">
    <source>
        <dbReference type="SAM" id="Coils"/>
    </source>
</evidence>